<name>A0A5P1FFV7_ASPOF</name>
<protein>
    <recommendedName>
        <fullName evidence="4">Dirigent protein</fullName>
    </recommendedName>
</protein>
<dbReference type="GO" id="GO:0009699">
    <property type="term" value="P:phenylpropanoid biosynthetic process"/>
    <property type="evidence" value="ECO:0007669"/>
    <property type="project" value="UniProtKB-ARBA"/>
</dbReference>
<proteinExistence type="inferred from homology"/>
<organism evidence="5 6">
    <name type="scientific">Asparagus officinalis</name>
    <name type="common">Garden asparagus</name>
    <dbReference type="NCBI Taxonomy" id="4686"/>
    <lineage>
        <taxon>Eukaryota</taxon>
        <taxon>Viridiplantae</taxon>
        <taxon>Streptophyta</taxon>
        <taxon>Embryophyta</taxon>
        <taxon>Tracheophyta</taxon>
        <taxon>Spermatophyta</taxon>
        <taxon>Magnoliopsida</taxon>
        <taxon>Liliopsida</taxon>
        <taxon>Asparagales</taxon>
        <taxon>Asparagaceae</taxon>
        <taxon>Asparagoideae</taxon>
        <taxon>Asparagus</taxon>
    </lineage>
</organism>
<comment type="similarity">
    <text evidence="1 4">Belongs to the plant dirigent protein family.</text>
</comment>
<sequence length="135" mass="14863">MIFKNNNKFLFLAGWLSVITNVQTLEIGNMTVIEEELISTSPLKGKVQGIYVASLGDTNISMLVIKAVFDGGRFQNSLRFFGEFKPGLSESHIAVVGGSGRYHGANGFAIVKAIDEGVFEGMRKKNKLLFKVYIK</sequence>
<dbReference type="InterPro" id="IPR004265">
    <property type="entry name" value="Dirigent"/>
</dbReference>
<keyword evidence="3 4" id="KW-0964">Secreted</keyword>
<reference evidence="6" key="1">
    <citation type="journal article" date="2017" name="Nat. Commun.">
        <title>The asparagus genome sheds light on the origin and evolution of a young Y chromosome.</title>
        <authorList>
            <person name="Harkess A."/>
            <person name="Zhou J."/>
            <person name="Xu C."/>
            <person name="Bowers J.E."/>
            <person name="Van der Hulst R."/>
            <person name="Ayyampalayam S."/>
            <person name="Mercati F."/>
            <person name="Riccardi P."/>
            <person name="McKain M.R."/>
            <person name="Kakrana A."/>
            <person name="Tang H."/>
            <person name="Ray J."/>
            <person name="Groenendijk J."/>
            <person name="Arikit S."/>
            <person name="Mathioni S.M."/>
            <person name="Nakano M."/>
            <person name="Shan H."/>
            <person name="Telgmann-Rauber A."/>
            <person name="Kanno A."/>
            <person name="Yue Z."/>
            <person name="Chen H."/>
            <person name="Li W."/>
            <person name="Chen Y."/>
            <person name="Xu X."/>
            <person name="Zhang Y."/>
            <person name="Luo S."/>
            <person name="Chen H."/>
            <person name="Gao J."/>
            <person name="Mao Z."/>
            <person name="Pires J.C."/>
            <person name="Luo M."/>
            <person name="Kudrna D."/>
            <person name="Wing R.A."/>
            <person name="Meyers B.C."/>
            <person name="Yi K."/>
            <person name="Kong H."/>
            <person name="Lavrijsen P."/>
            <person name="Sunseri F."/>
            <person name="Falavigna A."/>
            <person name="Ye Y."/>
            <person name="Leebens-Mack J.H."/>
            <person name="Chen G."/>
        </authorList>
    </citation>
    <scope>NUCLEOTIDE SEQUENCE [LARGE SCALE GENOMIC DNA]</scope>
    <source>
        <strain evidence="6">cv. DH0086</strain>
    </source>
</reference>
<dbReference type="PANTHER" id="PTHR46215">
    <property type="entry name" value="DIRIGENT PROTEIN 24-RELATED"/>
    <property type="match status" value="1"/>
</dbReference>
<dbReference type="Gene3D" id="2.40.480.10">
    <property type="entry name" value="Allene oxide cyclase-like"/>
    <property type="match status" value="1"/>
</dbReference>
<evidence type="ECO:0000256" key="3">
    <source>
        <dbReference type="ARBA" id="ARBA00022525"/>
    </source>
</evidence>
<feature type="signal peptide" evidence="4">
    <location>
        <begin position="1"/>
        <end position="24"/>
    </location>
</feature>
<dbReference type="InterPro" id="IPR044859">
    <property type="entry name" value="Allene_oxi_cyc_Dirigent"/>
</dbReference>
<dbReference type="Proteomes" id="UP000243459">
    <property type="component" value="Chromosome 2"/>
</dbReference>
<evidence type="ECO:0000256" key="4">
    <source>
        <dbReference type="RuleBase" id="RU363099"/>
    </source>
</evidence>
<feature type="chain" id="PRO_5024469913" description="Dirigent protein" evidence="4">
    <location>
        <begin position="25"/>
        <end position="135"/>
    </location>
</feature>
<dbReference type="Gramene" id="ONK76992">
    <property type="protein sequence ID" value="ONK76992"/>
    <property type="gene ID" value="A4U43_C02F2000"/>
</dbReference>
<comment type="function">
    <text evidence="4">Dirigent proteins impart stereoselectivity on the phenoxy radical-coupling reaction, yielding optically active lignans from two molecules of coniferyl alcohol in the biosynthesis of lignans, flavonolignans, and alkaloids and thus plays a central role in plant secondary metabolism.</text>
</comment>
<keyword evidence="4" id="KW-0052">Apoplast</keyword>
<evidence type="ECO:0000313" key="6">
    <source>
        <dbReference type="Proteomes" id="UP000243459"/>
    </source>
</evidence>
<gene>
    <name evidence="5" type="ORF">A4U43_C02F2000</name>
</gene>
<comment type="subcellular location">
    <subcellularLocation>
        <location evidence="4">Secreted</location>
        <location evidence="4">Extracellular space</location>
        <location evidence="4">Apoplast</location>
    </subcellularLocation>
</comment>
<dbReference type="AlphaFoldDB" id="A0A5P1FFV7"/>
<evidence type="ECO:0000313" key="5">
    <source>
        <dbReference type="EMBL" id="ONK76992.1"/>
    </source>
</evidence>
<evidence type="ECO:0000256" key="2">
    <source>
        <dbReference type="ARBA" id="ARBA00011738"/>
    </source>
</evidence>
<dbReference type="GO" id="GO:0048046">
    <property type="term" value="C:apoplast"/>
    <property type="evidence" value="ECO:0007669"/>
    <property type="project" value="UniProtKB-SubCell"/>
</dbReference>
<accession>A0A5P1FFV7</accession>
<dbReference type="PANTHER" id="PTHR46215:SF17">
    <property type="entry name" value="DIRIGENT PROTEIN"/>
    <property type="match status" value="1"/>
</dbReference>
<keyword evidence="4" id="KW-0732">Signal</keyword>
<keyword evidence="6" id="KW-1185">Reference proteome</keyword>
<dbReference type="Pfam" id="PF03018">
    <property type="entry name" value="Dirigent"/>
    <property type="match status" value="1"/>
</dbReference>
<dbReference type="EMBL" id="CM007382">
    <property type="protein sequence ID" value="ONK76992.1"/>
    <property type="molecule type" value="Genomic_DNA"/>
</dbReference>
<comment type="subunit">
    <text evidence="2 4">Homodimer.</text>
</comment>
<dbReference type="OMA" id="YVDSISF"/>
<evidence type="ECO:0000256" key="1">
    <source>
        <dbReference type="ARBA" id="ARBA00010746"/>
    </source>
</evidence>